<comment type="caution">
    <text evidence="2">The sequence shown here is derived from an EMBL/GenBank/DDBJ whole genome shotgun (WGS) entry which is preliminary data.</text>
</comment>
<evidence type="ECO:0000313" key="2">
    <source>
        <dbReference type="EMBL" id="KAK4089860.1"/>
    </source>
</evidence>
<organism evidence="2 3">
    <name type="scientific">Purpureocillium lilacinum</name>
    <name type="common">Paecilomyces lilacinus</name>
    <dbReference type="NCBI Taxonomy" id="33203"/>
    <lineage>
        <taxon>Eukaryota</taxon>
        <taxon>Fungi</taxon>
        <taxon>Dikarya</taxon>
        <taxon>Ascomycota</taxon>
        <taxon>Pezizomycotina</taxon>
        <taxon>Sordariomycetes</taxon>
        <taxon>Hypocreomycetidae</taxon>
        <taxon>Hypocreales</taxon>
        <taxon>Ophiocordycipitaceae</taxon>
        <taxon>Purpureocillium</taxon>
    </lineage>
</organism>
<gene>
    <name evidence="2" type="ORF">Purlil1_5963</name>
</gene>
<dbReference type="EMBL" id="JAWRVI010000018">
    <property type="protein sequence ID" value="KAK4089860.1"/>
    <property type="molecule type" value="Genomic_DNA"/>
</dbReference>
<reference evidence="2 3" key="1">
    <citation type="journal article" date="2024" name="Microbiol. Resour. Announc.">
        <title>Genome annotations for the ascomycete fungi Trichoderma harzianum, Trichoderma aggressivum, and Purpureocillium lilacinum.</title>
        <authorList>
            <person name="Beijen E.P.W."/>
            <person name="Ohm R.A."/>
        </authorList>
    </citation>
    <scope>NUCLEOTIDE SEQUENCE [LARGE SCALE GENOMIC DNA]</scope>
    <source>
        <strain evidence="2 3">CBS 150709</strain>
    </source>
</reference>
<proteinExistence type="predicted"/>
<protein>
    <submittedName>
        <fullName evidence="2">Uncharacterized protein</fullName>
    </submittedName>
</protein>
<accession>A0ABR0C101</accession>
<evidence type="ECO:0000256" key="1">
    <source>
        <dbReference type="SAM" id="MobiDB-lite"/>
    </source>
</evidence>
<evidence type="ECO:0000313" key="3">
    <source>
        <dbReference type="Proteomes" id="UP001287286"/>
    </source>
</evidence>
<name>A0ABR0C101_PURLI</name>
<sequence length="251" mass="26836">MLEREAPVQSEIGGGGGVGRAKAHGRRPPQGTVTLTRAPPVTGTWKWRAAARIALSPSPHLTAGQGSGARRAPPHQARCYLISPACGLAAGPSCSGAPRCRKLGPAVGIDEREAEQPLHAGAQLAGMLEPWPCRGRWNRNDAAFPSMATATRRPQRALMLLGSLHAAVCRTPSWRILWCGICTSPCPSHVVVVLGSTQSWSTTTRQDCSNATPDQLRRALGGGRRSIEFAVRRLPARLNANARSMIRRLQT</sequence>
<keyword evidence="3" id="KW-1185">Reference proteome</keyword>
<feature type="region of interest" description="Disordered" evidence="1">
    <location>
        <begin position="1"/>
        <end position="38"/>
    </location>
</feature>
<dbReference type="Proteomes" id="UP001287286">
    <property type="component" value="Unassembled WGS sequence"/>
</dbReference>